<evidence type="ECO:0000313" key="3">
    <source>
        <dbReference type="Proteomes" id="UP000431092"/>
    </source>
</evidence>
<name>A0A6I3IPP1_9MICO</name>
<sequence>MPLLSLQHPWSLVAVATSLAAMWFAGRAVAQQVRAKRYGWASWQLVGVTLGGYLLFTAGVQSVYPTQMSTWSTCTAGANTRTAQAQCDARLDETVPAWLSSTLGL</sequence>
<evidence type="ECO:0000256" key="1">
    <source>
        <dbReference type="SAM" id="Phobius"/>
    </source>
</evidence>
<keyword evidence="3" id="KW-1185">Reference proteome</keyword>
<accession>A0A6I3IPP1</accession>
<protein>
    <submittedName>
        <fullName evidence="2">Uncharacterized protein</fullName>
    </submittedName>
</protein>
<dbReference type="AlphaFoldDB" id="A0A6I3IPP1"/>
<evidence type="ECO:0000313" key="2">
    <source>
        <dbReference type="EMBL" id="MTB71900.1"/>
    </source>
</evidence>
<gene>
    <name evidence="2" type="ORF">GGG17_07940</name>
</gene>
<keyword evidence="1" id="KW-0472">Membrane</keyword>
<feature type="transmembrane region" description="Helical" evidence="1">
    <location>
        <begin position="40"/>
        <end position="60"/>
    </location>
</feature>
<dbReference type="EMBL" id="WLVL01000028">
    <property type="protein sequence ID" value="MTB71900.1"/>
    <property type="molecule type" value="Genomic_DNA"/>
</dbReference>
<proteinExistence type="predicted"/>
<keyword evidence="1" id="KW-0812">Transmembrane</keyword>
<dbReference type="Proteomes" id="UP000431092">
    <property type="component" value="Unassembled WGS sequence"/>
</dbReference>
<comment type="caution">
    <text evidence="2">The sequence shown here is derived from an EMBL/GenBank/DDBJ whole genome shotgun (WGS) entry which is preliminary data.</text>
</comment>
<keyword evidence="1" id="KW-1133">Transmembrane helix</keyword>
<reference evidence="2 3" key="1">
    <citation type="submission" date="2019-11" db="EMBL/GenBank/DDBJ databases">
        <title>Whole genome sequencing identifies a novel species of the genus Arsenicicoccus isolated from human blood.</title>
        <authorList>
            <person name="Jeong J.H."/>
            <person name="Kweon O.J."/>
            <person name="Kim H.R."/>
            <person name="Kim T.-H."/>
            <person name="Ha S.-M."/>
            <person name="Lee M.-K."/>
        </authorList>
    </citation>
    <scope>NUCLEOTIDE SEQUENCE [LARGE SCALE GENOMIC DNA]</scope>
    <source>
        <strain evidence="2 3">MKL-02</strain>
    </source>
</reference>
<organism evidence="2 3">
    <name type="scientific">Arsenicicoccus cauae</name>
    <dbReference type="NCBI Taxonomy" id="2663847"/>
    <lineage>
        <taxon>Bacteria</taxon>
        <taxon>Bacillati</taxon>
        <taxon>Actinomycetota</taxon>
        <taxon>Actinomycetes</taxon>
        <taxon>Micrococcales</taxon>
        <taxon>Intrasporangiaceae</taxon>
        <taxon>Arsenicicoccus</taxon>
    </lineage>
</organism>